<dbReference type="HOGENOM" id="CLU_3257837_0_0_6"/>
<protein>
    <submittedName>
        <fullName evidence="1">Uncharacterized protein</fullName>
    </submittedName>
</protein>
<dbReference type="KEGG" id="ctu:CTU_01570"/>
<sequence length="42" mass="4654">MKFLEMRRGSHPCLPGGQTPFCELPHVHLCFLASAVNTLSVE</sequence>
<proteinExistence type="predicted"/>
<dbReference type="EMBL" id="FN543093">
    <property type="protein sequence ID" value="CBA26904.1"/>
    <property type="molecule type" value="Genomic_DNA"/>
</dbReference>
<evidence type="ECO:0000313" key="1">
    <source>
        <dbReference type="EMBL" id="CBA26904.1"/>
    </source>
</evidence>
<evidence type="ECO:0000313" key="2">
    <source>
        <dbReference type="Proteomes" id="UP000002069"/>
    </source>
</evidence>
<organism evidence="1 2">
    <name type="scientific">Cronobacter turicensis (strain DSM 18703 / CCUG 55852 / LMG 23827 / z3032)</name>
    <dbReference type="NCBI Taxonomy" id="693216"/>
    <lineage>
        <taxon>Bacteria</taxon>
        <taxon>Pseudomonadati</taxon>
        <taxon>Pseudomonadota</taxon>
        <taxon>Gammaproteobacteria</taxon>
        <taxon>Enterobacterales</taxon>
        <taxon>Enterobacteriaceae</taxon>
        <taxon>Cronobacter</taxon>
    </lineage>
</organism>
<reference evidence="2" key="2">
    <citation type="journal article" date="2011" name="J. Bacteriol.">
        <title>Complete genome sequence of Cronobacter turicensis LMG 23827, a food-borne pathogen causing deaths in neonates.</title>
        <authorList>
            <person name="Stephan R."/>
            <person name="Lehner A."/>
            <person name="Tischler P."/>
            <person name="Rattei T."/>
        </authorList>
    </citation>
    <scope>NUCLEOTIDE SEQUENCE [LARGE SCALE GENOMIC DNA]</scope>
    <source>
        <strain evidence="2">DSM 18703 / CCUG 55852 / LMG 23827 / z3032</strain>
    </source>
</reference>
<dbReference type="Proteomes" id="UP000002069">
    <property type="component" value="Chromosome"/>
</dbReference>
<dbReference type="PATRIC" id="fig|693216.3.peg.147"/>
<gene>
    <name evidence="1" type="ordered locus">Ctu_01570</name>
</gene>
<accession>C9Y4M2</accession>
<reference evidence="1 2" key="1">
    <citation type="journal article" date="2010" name="J. Bacteriol.">
        <title>Complete Genome Sequence of Cronobacter turicensis LMG 23827, a foodborne pathogen causing deaths in neonates.</title>
        <authorList>
            <person name="Stephan R."/>
            <person name="Lehner A."/>
            <person name="Tischler P."/>
            <person name="Rattei T."/>
        </authorList>
    </citation>
    <scope>NUCLEOTIDE SEQUENCE [LARGE SCALE GENOMIC DNA]</scope>
    <source>
        <strain evidence="2">DSM 18703 / CCUG 55852 / LMG 23827 / z3032</strain>
    </source>
</reference>
<keyword evidence="2" id="KW-1185">Reference proteome</keyword>
<dbReference type="AlphaFoldDB" id="C9Y4M2"/>
<name>C9Y4M2_CROTZ</name>